<sequence length="226" mass="27289">MLVFFANSNYYYLIPAPYSTRAMLEKVPTIWKVFESNPIKYLRKHWYSDSDLLLELYLRGFLIEKTEKNSYLHWEYIFVDENILSYSISDSLCTYLYRRHPLYSFFHNKPNTFFQFVPIQQLHKLLKHVDLLILKSIICRQACLLSTLELPNQSLIQKNFLREEYFGIKLPPLTLQYLFQNGIFYYEDLTQFDSQFFQLLPKLGPIKLSIFAQQYQRVFNYSLMIK</sequence>
<proteinExistence type="predicted"/>
<evidence type="ECO:0000313" key="2">
    <source>
        <dbReference type="Proteomes" id="UP001315967"/>
    </source>
</evidence>
<dbReference type="RefSeq" id="WP_313793495.1">
    <property type="nucleotide sequence ID" value="NZ_CP102453.1"/>
</dbReference>
<name>A0ABY5P6E5_9LACT</name>
<protein>
    <submittedName>
        <fullName evidence="1">Uncharacterized protein</fullName>
    </submittedName>
</protein>
<evidence type="ECO:0000313" key="1">
    <source>
        <dbReference type="EMBL" id="UUX33993.1"/>
    </source>
</evidence>
<organism evidence="1 2">
    <name type="scientific">Fundicoccus culcitae</name>
    <dbReference type="NCBI Taxonomy" id="2969821"/>
    <lineage>
        <taxon>Bacteria</taxon>
        <taxon>Bacillati</taxon>
        <taxon>Bacillota</taxon>
        <taxon>Bacilli</taxon>
        <taxon>Lactobacillales</taxon>
        <taxon>Aerococcaceae</taxon>
        <taxon>Fundicoccus</taxon>
    </lineage>
</organism>
<keyword evidence="2" id="KW-1185">Reference proteome</keyword>
<accession>A0ABY5P6E5</accession>
<dbReference type="EMBL" id="CP102453">
    <property type="protein sequence ID" value="UUX33993.1"/>
    <property type="molecule type" value="Genomic_DNA"/>
</dbReference>
<reference evidence="1 2" key="1">
    <citation type="submission" date="2022-08" db="EMBL/GenBank/DDBJ databases">
        <title>Aerococcaceae sp. nov isolated from spoiled eye mask.</title>
        <authorList>
            <person name="Zhou G."/>
            <person name="Xie X.-B."/>
            <person name="Shi Q.-S."/>
            <person name="Wang Y.-S."/>
            <person name="Wen X."/>
            <person name="Peng H."/>
            <person name="Yang X.-J."/>
            <person name="Tao H.-B."/>
            <person name="Huang X.-M."/>
        </authorList>
    </citation>
    <scope>NUCLEOTIDE SEQUENCE [LARGE SCALE GENOMIC DNA]</scope>
    <source>
        <strain evidence="2">DM20194951</strain>
    </source>
</reference>
<gene>
    <name evidence="1" type="ORF">NRE15_14095</name>
</gene>
<dbReference type="Proteomes" id="UP001315967">
    <property type="component" value="Chromosome"/>
</dbReference>